<dbReference type="Proteomes" id="UP000054538">
    <property type="component" value="Unassembled WGS sequence"/>
</dbReference>
<reference evidence="3" key="2">
    <citation type="submission" date="2015-01" db="EMBL/GenBank/DDBJ databases">
        <title>Evolutionary Origins and Diversification of the Mycorrhizal Mutualists.</title>
        <authorList>
            <consortium name="DOE Joint Genome Institute"/>
            <consortium name="Mycorrhizal Genomics Consortium"/>
            <person name="Kohler A."/>
            <person name="Kuo A."/>
            <person name="Nagy L.G."/>
            <person name="Floudas D."/>
            <person name="Copeland A."/>
            <person name="Barry K.W."/>
            <person name="Cichocki N."/>
            <person name="Veneault-Fourrey C."/>
            <person name="LaButti K."/>
            <person name="Lindquist E.A."/>
            <person name="Lipzen A."/>
            <person name="Lundell T."/>
            <person name="Morin E."/>
            <person name="Murat C."/>
            <person name="Riley R."/>
            <person name="Ohm R."/>
            <person name="Sun H."/>
            <person name="Tunlid A."/>
            <person name="Henrissat B."/>
            <person name="Grigoriev I.V."/>
            <person name="Hibbett D.S."/>
            <person name="Martin F."/>
        </authorList>
    </citation>
    <scope>NUCLEOTIDE SEQUENCE [LARGE SCALE GENOMIC DNA]</scope>
    <source>
        <strain evidence="3">Ve08.2h10</strain>
    </source>
</reference>
<reference evidence="2 3" key="1">
    <citation type="submission" date="2014-04" db="EMBL/GenBank/DDBJ databases">
        <authorList>
            <consortium name="DOE Joint Genome Institute"/>
            <person name="Kuo A."/>
            <person name="Kohler A."/>
            <person name="Jargeat P."/>
            <person name="Nagy L.G."/>
            <person name="Floudas D."/>
            <person name="Copeland A."/>
            <person name="Barry K.W."/>
            <person name="Cichocki N."/>
            <person name="Veneault-Fourrey C."/>
            <person name="LaButti K."/>
            <person name="Lindquist E.A."/>
            <person name="Lipzen A."/>
            <person name="Lundell T."/>
            <person name="Morin E."/>
            <person name="Murat C."/>
            <person name="Sun H."/>
            <person name="Tunlid A."/>
            <person name="Henrissat B."/>
            <person name="Grigoriev I.V."/>
            <person name="Hibbett D.S."/>
            <person name="Martin F."/>
            <person name="Nordberg H.P."/>
            <person name="Cantor M.N."/>
            <person name="Hua S.X."/>
        </authorList>
    </citation>
    <scope>NUCLEOTIDE SEQUENCE [LARGE SCALE GENOMIC DNA]</scope>
    <source>
        <strain evidence="2 3">Ve08.2h10</strain>
    </source>
</reference>
<proteinExistence type="predicted"/>
<dbReference type="InParanoid" id="A0A0D0DZP8"/>
<feature type="compositionally biased region" description="Polar residues" evidence="1">
    <location>
        <begin position="1"/>
        <end position="16"/>
    </location>
</feature>
<feature type="region of interest" description="Disordered" evidence="1">
    <location>
        <begin position="1"/>
        <end position="43"/>
    </location>
</feature>
<sequence length="108" mass="12294">MANISLLQKATGSANARTPVKKPQRTSRINRSNNYNHTLHRAEAPTPASVYAYSLKTSLHAERRRDWTAKSPRSTKCKFLKYHHTDGADIVRSRMKELCSPGWRDNEG</sequence>
<protein>
    <submittedName>
        <fullName evidence="2">Unplaced genomic scaffold scaffold_181, whole genome shotgun sequence</fullName>
    </submittedName>
</protein>
<dbReference type="AlphaFoldDB" id="A0A0D0DZP8"/>
<feature type="compositionally biased region" description="Polar residues" evidence="1">
    <location>
        <begin position="26"/>
        <end position="37"/>
    </location>
</feature>
<organism evidence="2 3">
    <name type="scientific">Paxillus rubicundulus Ve08.2h10</name>
    <dbReference type="NCBI Taxonomy" id="930991"/>
    <lineage>
        <taxon>Eukaryota</taxon>
        <taxon>Fungi</taxon>
        <taxon>Dikarya</taxon>
        <taxon>Basidiomycota</taxon>
        <taxon>Agaricomycotina</taxon>
        <taxon>Agaricomycetes</taxon>
        <taxon>Agaricomycetidae</taxon>
        <taxon>Boletales</taxon>
        <taxon>Paxilineae</taxon>
        <taxon>Paxillaceae</taxon>
        <taxon>Paxillus</taxon>
    </lineage>
</organism>
<accession>A0A0D0DZP8</accession>
<name>A0A0D0DZP8_9AGAM</name>
<evidence type="ECO:0000313" key="2">
    <source>
        <dbReference type="EMBL" id="KIK96121.1"/>
    </source>
</evidence>
<dbReference type="HOGENOM" id="CLU_2197762_0_0_1"/>
<dbReference type="EMBL" id="KN825003">
    <property type="protein sequence ID" value="KIK96121.1"/>
    <property type="molecule type" value="Genomic_DNA"/>
</dbReference>
<gene>
    <name evidence="2" type="ORF">PAXRUDRAFT_826311</name>
</gene>
<evidence type="ECO:0000256" key="1">
    <source>
        <dbReference type="SAM" id="MobiDB-lite"/>
    </source>
</evidence>
<keyword evidence="3" id="KW-1185">Reference proteome</keyword>
<evidence type="ECO:0000313" key="3">
    <source>
        <dbReference type="Proteomes" id="UP000054538"/>
    </source>
</evidence>